<dbReference type="Proteomes" id="UP001359559">
    <property type="component" value="Unassembled WGS sequence"/>
</dbReference>
<accession>A0AAN9IGU6</accession>
<evidence type="ECO:0000313" key="2">
    <source>
        <dbReference type="Proteomes" id="UP001359559"/>
    </source>
</evidence>
<dbReference type="EMBL" id="JAYKXN010000007">
    <property type="protein sequence ID" value="KAK7271991.1"/>
    <property type="molecule type" value="Genomic_DNA"/>
</dbReference>
<protein>
    <submittedName>
        <fullName evidence="1">Uncharacterized protein</fullName>
    </submittedName>
</protein>
<evidence type="ECO:0000313" key="1">
    <source>
        <dbReference type="EMBL" id="KAK7271991.1"/>
    </source>
</evidence>
<gene>
    <name evidence="1" type="ORF">RJT34_28307</name>
</gene>
<proteinExistence type="predicted"/>
<reference evidence="1 2" key="1">
    <citation type="submission" date="2024-01" db="EMBL/GenBank/DDBJ databases">
        <title>The genomes of 5 underutilized Papilionoideae crops provide insights into root nodulation and disease resistance.</title>
        <authorList>
            <person name="Yuan L."/>
        </authorList>
    </citation>
    <scope>NUCLEOTIDE SEQUENCE [LARGE SCALE GENOMIC DNA]</scope>
    <source>
        <strain evidence="1">LY-2023</strain>
        <tissue evidence="1">Leaf</tissue>
    </source>
</reference>
<organism evidence="1 2">
    <name type="scientific">Clitoria ternatea</name>
    <name type="common">Butterfly pea</name>
    <dbReference type="NCBI Taxonomy" id="43366"/>
    <lineage>
        <taxon>Eukaryota</taxon>
        <taxon>Viridiplantae</taxon>
        <taxon>Streptophyta</taxon>
        <taxon>Embryophyta</taxon>
        <taxon>Tracheophyta</taxon>
        <taxon>Spermatophyta</taxon>
        <taxon>Magnoliopsida</taxon>
        <taxon>eudicotyledons</taxon>
        <taxon>Gunneridae</taxon>
        <taxon>Pentapetalae</taxon>
        <taxon>rosids</taxon>
        <taxon>fabids</taxon>
        <taxon>Fabales</taxon>
        <taxon>Fabaceae</taxon>
        <taxon>Papilionoideae</taxon>
        <taxon>50 kb inversion clade</taxon>
        <taxon>NPAAA clade</taxon>
        <taxon>indigoferoid/millettioid clade</taxon>
        <taxon>Phaseoleae</taxon>
        <taxon>Clitoria</taxon>
    </lineage>
</organism>
<comment type="caution">
    <text evidence="1">The sequence shown here is derived from an EMBL/GenBank/DDBJ whole genome shotgun (WGS) entry which is preliminary data.</text>
</comment>
<keyword evidence="2" id="KW-1185">Reference proteome</keyword>
<dbReference type="AlphaFoldDB" id="A0AAN9IGU6"/>
<sequence>MSYGKVGIVTPRILAREWNVIWSKRLKLLLYFIDFSQAFLSQDPRPLSTSLLQGQFFITKVIPTFSLIVPPANNMKEVCSNYNFGSPNPIITSQAKPTISIPHPMKFISNRAIKCSTKKIYN</sequence>
<name>A0AAN9IGU6_CLITE</name>